<evidence type="ECO:0000256" key="2">
    <source>
        <dbReference type="SAM" id="Phobius"/>
    </source>
</evidence>
<keyword evidence="2" id="KW-0472">Membrane</keyword>
<feature type="transmembrane region" description="Helical" evidence="2">
    <location>
        <begin position="75"/>
        <end position="100"/>
    </location>
</feature>
<dbReference type="RefSeq" id="WP_262992163.1">
    <property type="nucleotide sequence ID" value="NZ_JAOTJC010000004.1"/>
</dbReference>
<feature type="compositionally biased region" description="Basic and acidic residues" evidence="1">
    <location>
        <begin position="156"/>
        <end position="169"/>
    </location>
</feature>
<dbReference type="EMBL" id="JAOTJC010000004">
    <property type="protein sequence ID" value="MCU7553467.1"/>
    <property type="molecule type" value="Genomic_DNA"/>
</dbReference>
<name>A0ABT2VJP3_9ALTE</name>
<organism evidence="3 4">
    <name type="scientific">Alteromonas salexigens</name>
    <dbReference type="NCBI Taxonomy" id="2982530"/>
    <lineage>
        <taxon>Bacteria</taxon>
        <taxon>Pseudomonadati</taxon>
        <taxon>Pseudomonadota</taxon>
        <taxon>Gammaproteobacteria</taxon>
        <taxon>Alteromonadales</taxon>
        <taxon>Alteromonadaceae</taxon>
        <taxon>Alteromonas/Salinimonas group</taxon>
        <taxon>Alteromonas</taxon>
    </lineage>
</organism>
<proteinExistence type="predicted"/>
<dbReference type="Pfam" id="PF04186">
    <property type="entry name" value="FxsA"/>
    <property type="match status" value="1"/>
</dbReference>
<dbReference type="InterPro" id="IPR007313">
    <property type="entry name" value="FxsA"/>
</dbReference>
<feature type="region of interest" description="Disordered" evidence="1">
    <location>
        <begin position="126"/>
        <end position="169"/>
    </location>
</feature>
<evidence type="ECO:0000313" key="3">
    <source>
        <dbReference type="EMBL" id="MCU7553467.1"/>
    </source>
</evidence>
<protein>
    <submittedName>
        <fullName evidence="3">FxsA family protein</fullName>
    </submittedName>
</protein>
<accession>A0ABT2VJP3</accession>
<feature type="transmembrane region" description="Helical" evidence="2">
    <location>
        <begin position="29"/>
        <end position="46"/>
    </location>
</feature>
<evidence type="ECO:0000256" key="1">
    <source>
        <dbReference type="SAM" id="MobiDB-lite"/>
    </source>
</evidence>
<reference evidence="4" key="1">
    <citation type="submission" date="2023-07" db="EMBL/GenBank/DDBJ databases">
        <title>Study on multiphase classification of strain Alteromonas salexigens isolated from the Yellow Sea.</title>
        <authorList>
            <person name="Sun L."/>
        </authorList>
    </citation>
    <scope>NUCLEOTIDE SEQUENCE [LARGE SCALE GENOMIC DNA]</scope>
    <source>
        <strain evidence="4">ASW11-19</strain>
    </source>
</reference>
<evidence type="ECO:0000313" key="4">
    <source>
        <dbReference type="Proteomes" id="UP001209257"/>
    </source>
</evidence>
<sequence>MRVLFLLFAILPIIEIALLVQVGGLIGGWNTIGLVIITAFVGAYLVRREGFQTLQAAQSKMQQHELPGKEMVEGLLLVIAGVLLVTPGFVTDIIGFLFVVPGSRHLLAAQLSKHLKMRVVTPGQFGQTGGFGQGPSDPFGQRHQPDDGDVFEGEYDDKTQQDDPNKRLK</sequence>
<keyword evidence="2" id="KW-0812">Transmembrane</keyword>
<keyword evidence="2" id="KW-1133">Transmembrane helix</keyword>
<dbReference type="NCBIfam" id="NF008528">
    <property type="entry name" value="PRK11463.1-2"/>
    <property type="match status" value="1"/>
</dbReference>
<gene>
    <name evidence="3" type="ORF">OCL06_02510</name>
</gene>
<dbReference type="PANTHER" id="PTHR35335">
    <property type="entry name" value="UPF0716 PROTEIN FXSA"/>
    <property type="match status" value="1"/>
</dbReference>
<comment type="caution">
    <text evidence="3">The sequence shown here is derived from an EMBL/GenBank/DDBJ whole genome shotgun (WGS) entry which is preliminary data.</text>
</comment>
<keyword evidence="4" id="KW-1185">Reference proteome</keyword>
<dbReference type="PANTHER" id="PTHR35335:SF1">
    <property type="entry name" value="UPF0716 PROTEIN FXSA"/>
    <property type="match status" value="1"/>
</dbReference>
<dbReference type="Proteomes" id="UP001209257">
    <property type="component" value="Unassembled WGS sequence"/>
</dbReference>